<accession>A0A6H2A6L6</accession>
<name>A0A6H2A6L6_9ZZZZ</name>
<sequence>MDNSPLDLNYLCVKCGKPISPTIYFKNDGLCSFCWNEMASSPHDSLIRKEVEEKRAELVIKISPHSKFYSLFLSHDPTTRLFTKEELFKIAETIEDYFQNEDVVTNGEPKKEE</sequence>
<dbReference type="EMBL" id="MT144581">
    <property type="protein sequence ID" value="QJA55247.1"/>
    <property type="molecule type" value="Genomic_DNA"/>
</dbReference>
<evidence type="ECO:0000313" key="1">
    <source>
        <dbReference type="EMBL" id="QJA55247.1"/>
    </source>
</evidence>
<gene>
    <name evidence="1" type="ORF">TM448A07943_0004</name>
</gene>
<protein>
    <submittedName>
        <fullName evidence="1">Uncharacterized protein</fullName>
    </submittedName>
</protein>
<reference evidence="1" key="1">
    <citation type="submission" date="2020-03" db="EMBL/GenBank/DDBJ databases">
        <title>The deep terrestrial virosphere.</title>
        <authorList>
            <person name="Holmfeldt K."/>
            <person name="Nilsson E."/>
            <person name="Simone D."/>
            <person name="Lopez-Fernandez M."/>
            <person name="Wu X."/>
            <person name="de Brujin I."/>
            <person name="Lundin D."/>
            <person name="Andersson A."/>
            <person name="Bertilsson S."/>
            <person name="Dopson M."/>
        </authorList>
    </citation>
    <scope>NUCLEOTIDE SEQUENCE</scope>
    <source>
        <strain evidence="1">TM448A07943</strain>
    </source>
</reference>
<proteinExistence type="predicted"/>
<organism evidence="1">
    <name type="scientific">viral metagenome</name>
    <dbReference type="NCBI Taxonomy" id="1070528"/>
    <lineage>
        <taxon>unclassified sequences</taxon>
        <taxon>metagenomes</taxon>
        <taxon>organismal metagenomes</taxon>
    </lineage>
</organism>
<dbReference type="AlphaFoldDB" id="A0A6H2A6L6"/>